<evidence type="ECO:0000313" key="2">
    <source>
        <dbReference type="EMBL" id="KAK1485117.1"/>
    </source>
</evidence>
<dbReference type="RefSeq" id="XP_060376657.1">
    <property type="nucleotide sequence ID" value="XM_060528748.1"/>
</dbReference>
<dbReference type="EMBL" id="MLFU01000081">
    <property type="protein sequence ID" value="KAK1485117.1"/>
    <property type="molecule type" value="Genomic_DNA"/>
</dbReference>
<organism evidence="2 3">
    <name type="scientific">Colletotrichum tamarilloi</name>
    <dbReference type="NCBI Taxonomy" id="1209934"/>
    <lineage>
        <taxon>Eukaryota</taxon>
        <taxon>Fungi</taxon>
        <taxon>Dikarya</taxon>
        <taxon>Ascomycota</taxon>
        <taxon>Pezizomycotina</taxon>
        <taxon>Sordariomycetes</taxon>
        <taxon>Hypocreomycetidae</taxon>
        <taxon>Glomerellales</taxon>
        <taxon>Glomerellaceae</taxon>
        <taxon>Colletotrichum</taxon>
        <taxon>Colletotrichum acutatum species complex</taxon>
    </lineage>
</organism>
<sequence length="731" mass="83350">MSHVYTSISALTSLEFDSYPLGAIKANGWFQDQLRLSAKGLGGNLFYFYRFVKESTWLGGTWEYTPLDEAAPYWYNYIVPLAYTLDEASDPDLYIEIKKQADYFLDYTLSHQATDGWLGPETTPHTRGIWARCLLLQGLMNHAIADSSKRQTIMNAIFRFVRLVHAMLKDNYAGYIPQKDDVFDLQLFGLARAHELALTLQWLYDQTHDTQDRRIIWEVMEMMWQGSRIMERDWTIFFGKDFPQEPSVRYKSLNFKHGVNVAQGLRYPAHLYRMHPSPELANLSRDAVRKTFKYHGTPAGSVSSDEYIGGLSPQRGSELCCSVELMFSLSYLYQLFGDNDLADRVELAAFNAIPAGISEDWWSHQYITQVNQPWACELELAKDEKTPFYDVCRYANVFGLEPEFPCCTVNHPTAYPKMLMNAFLRGQTSHGEPSVVHAHLIPSRLDIDGISINCESNYPFVPCALRYSIHARESFEFLIRVPHWSSSSSTIELCGNESQSRRETQPFGSTAGNGDSEFFHRVQIPSGGKFVIFVTLNADVRVKEHDDKSVSVYYGPLLYAYEVGHKTITRLPRNYKDQSSDCTELANVSDQDDGPWRKACRDHDYLPNSRWNIGVDPRKGVKVIVERDPWVEGVERQVAALPNPIWASGTSPVYLEVEAAWVDWPVQNGTAADPSAVDTAVHGETFVARLVPYGTAKLHIAQFPVLRTEKIRLHVRTRGRAEKLKLDHIQR</sequence>
<evidence type="ECO:0000259" key="1">
    <source>
        <dbReference type="Pfam" id="PF07944"/>
    </source>
</evidence>
<dbReference type="GeneID" id="85412986"/>
<gene>
    <name evidence="2" type="ORF">CTAM01_12743</name>
</gene>
<evidence type="ECO:0000313" key="3">
    <source>
        <dbReference type="Proteomes" id="UP001227543"/>
    </source>
</evidence>
<dbReference type="InterPro" id="IPR012878">
    <property type="entry name" value="Beta-AFase-like_GH127_cat"/>
</dbReference>
<keyword evidence="3" id="KW-1185">Reference proteome</keyword>
<accession>A0ABQ9QU10</accession>
<dbReference type="Proteomes" id="UP001227543">
    <property type="component" value="Unassembled WGS sequence"/>
</dbReference>
<protein>
    <recommendedName>
        <fullName evidence="1">Non-reducing end beta-L-arabinofuranosidase-like GH127 catalytic domain-containing protein</fullName>
    </recommendedName>
</protein>
<reference evidence="2 3" key="1">
    <citation type="submission" date="2016-10" db="EMBL/GenBank/DDBJ databases">
        <title>The genome sequence of Colletotrichum fioriniae PJ7.</title>
        <authorList>
            <person name="Baroncelli R."/>
        </authorList>
    </citation>
    <scope>NUCLEOTIDE SEQUENCE [LARGE SCALE GENOMIC DNA]</scope>
    <source>
        <strain evidence="2 3">Tom-12</strain>
    </source>
</reference>
<dbReference type="SUPFAM" id="SSF48208">
    <property type="entry name" value="Six-hairpin glycosidases"/>
    <property type="match status" value="1"/>
</dbReference>
<dbReference type="InterPro" id="IPR008928">
    <property type="entry name" value="6-hairpin_glycosidase_sf"/>
</dbReference>
<feature type="domain" description="Non-reducing end beta-L-arabinofuranosidase-like GH127 catalytic" evidence="1">
    <location>
        <begin position="74"/>
        <end position="374"/>
    </location>
</feature>
<name>A0ABQ9QU10_9PEZI</name>
<comment type="caution">
    <text evidence="2">The sequence shown here is derived from an EMBL/GenBank/DDBJ whole genome shotgun (WGS) entry which is preliminary data.</text>
</comment>
<dbReference type="Pfam" id="PF07944">
    <property type="entry name" value="Beta-AFase-like_GH127_cat"/>
    <property type="match status" value="1"/>
</dbReference>
<proteinExistence type="predicted"/>